<proteinExistence type="predicted"/>
<dbReference type="PANTHER" id="PTHR43133:SF51">
    <property type="entry name" value="RNA POLYMERASE SIGMA FACTOR"/>
    <property type="match status" value="1"/>
</dbReference>
<dbReference type="SUPFAM" id="SSF88946">
    <property type="entry name" value="Sigma2 domain of RNA polymerase sigma factors"/>
    <property type="match status" value="1"/>
</dbReference>
<accession>A0A923DVR5</accession>
<name>A0A923DVR5_9SPHI</name>
<keyword evidence="1" id="KW-0805">Transcription regulation</keyword>
<sequence length="182" mass="21123">MSLVIDQQHDLVTQCKSGNQDAFYRLYKLYAKSMYNVAVKILNDKDEAADILQDSFIQVFSDIKNFRQEVTFGLWLKRIVINQSITAIRKRKYDFVAIDSVSDEDLVDDNEMEMPDLKEEVVKINEGIRKLPDGFRCILTLFFLEGYDHWGLSQKWPPVFLQSGHIFRSKVATFFAPKCPIG</sequence>
<evidence type="ECO:0000259" key="4">
    <source>
        <dbReference type="Pfam" id="PF04542"/>
    </source>
</evidence>
<evidence type="ECO:0000256" key="3">
    <source>
        <dbReference type="ARBA" id="ARBA00023163"/>
    </source>
</evidence>
<dbReference type="Pfam" id="PF04542">
    <property type="entry name" value="Sigma70_r2"/>
    <property type="match status" value="1"/>
</dbReference>
<dbReference type="NCBIfam" id="TIGR02937">
    <property type="entry name" value="sigma70-ECF"/>
    <property type="match status" value="1"/>
</dbReference>
<evidence type="ECO:0000256" key="2">
    <source>
        <dbReference type="ARBA" id="ARBA00023082"/>
    </source>
</evidence>
<dbReference type="InterPro" id="IPR007627">
    <property type="entry name" value="RNA_pol_sigma70_r2"/>
</dbReference>
<keyword evidence="3" id="KW-0804">Transcription</keyword>
<dbReference type="AlphaFoldDB" id="A0A923DVR5"/>
<reference evidence="5" key="1">
    <citation type="submission" date="2019-11" db="EMBL/GenBank/DDBJ databases">
        <title>Description of Pedobacter sp. LMG 31464T.</title>
        <authorList>
            <person name="Carlier A."/>
            <person name="Qi S."/>
            <person name="Vandamme P."/>
        </authorList>
    </citation>
    <scope>NUCLEOTIDE SEQUENCE</scope>
    <source>
        <strain evidence="5">LMG 31464</strain>
    </source>
</reference>
<feature type="domain" description="RNA polymerase sigma-70 region 2" evidence="4">
    <location>
        <begin position="26"/>
        <end position="92"/>
    </location>
</feature>
<dbReference type="Proteomes" id="UP000601055">
    <property type="component" value="Unassembled WGS sequence"/>
</dbReference>
<dbReference type="GO" id="GO:0016987">
    <property type="term" value="F:sigma factor activity"/>
    <property type="evidence" value="ECO:0007669"/>
    <property type="project" value="UniProtKB-KW"/>
</dbReference>
<evidence type="ECO:0000313" key="6">
    <source>
        <dbReference type="Proteomes" id="UP000601055"/>
    </source>
</evidence>
<organism evidence="5 6">
    <name type="scientific">Pedobacter planticolens</name>
    <dbReference type="NCBI Taxonomy" id="2679964"/>
    <lineage>
        <taxon>Bacteria</taxon>
        <taxon>Pseudomonadati</taxon>
        <taxon>Bacteroidota</taxon>
        <taxon>Sphingobacteriia</taxon>
        <taxon>Sphingobacteriales</taxon>
        <taxon>Sphingobacteriaceae</taxon>
        <taxon>Pedobacter</taxon>
    </lineage>
</organism>
<dbReference type="InterPro" id="IPR039425">
    <property type="entry name" value="RNA_pol_sigma-70-like"/>
</dbReference>
<dbReference type="InterPro" id="IPR014284">
    <property type="entry name" value="RNA_pol_sigma-70_dom"/>
</dbReference>
<dbReference type="RefSeq" id="WP_182920641.1">
    <property type="nucleotide sequence ID" value="NZ_WNXD01000001.1"/>
</dbReference>
<comment type="caution">
    <text evidence="5">The sequence shown here is derived from an EMBL/GenBank/DDBJ whole genome shotgun (WGS) entry which is preliminary data.</text>
</comment>
<dbReference type="GO" id="GO:0006352">
    <property type="term" value="P:DNA-templated transcription initiation"/>
    <property type="evidence" value="ECO:0007669"/>
    <property type="project" value="InterPro"/>
</dbReference>
<protein>
    <submittedName>
        <fullName evidence="5">Sigma-70 family RNA polymerase sigma factor</fullName>
    </submittedName>
</protein>
<evidence type="ECO:0000313" key="5">
    <source>
        <dbReference type="EMBL" id="MBB2143936.1"/>
    </source>
</evidence>
<dbReference type="Gene3D" id="1.10.1740.10">
    <property type="match status" value="1"/>
</dbReference>
<keyword evidence="6" id="KW-1185">Reference proteome</keyword>
<gene>
    <name evidence="5" type="ORF">GM921_00435</name>
</gene>
<dbReference type="PANTHER" id="PTHR43133">
    <property type="entry name" value="RNA POLYMERASE ECF-TYPE SIGMA FACTO"/>
    <property type="match status" value="1"/>
</dbReference>
<dbReference type="InterPro" id="IPR013325">
    <property type="entry name" value="RNA_pol_sigma_r2"/>
</dbReference>
<keyword evidence="2" id="KW-0731">Sigma factor</keyword>
<dbReference type="EMBL" id="WNXD01000001">
    <property type="protein sequence ID" value="MBB2143936.1"/>
    <property type="molecule type" value="Genomic_DNA"/>
</dbReference>
<evidence type="ECO:0000256" key="1">
    <source>
        <dbReference type="ARBA" id="ARBA00023015"/>
    </source>
</evidence>